<proteinExistence type="inferred from homology"/>
<gene>
    <name evidence="4" type="ORF">F3F73_15115</name>
</gene>
<evidence type="ECO:0000313" key="5">
    <source>
        <dbReference type="Proteomes" id="UP000422221"/>
    </source>
</evidence>
<feature type="signal peptide" evidence="2">
    <location>
        <begin position="1"/>
        <end position="20"/>
    </location>
</feature>
<evidence type="ECO:0000313" key="4">
    <source>
        <dbReference type="EMBL" id="KAA3762416.1"/>
    </source>
</evidence>
<dbReference type="PANTHER" id="PTHR33393:SF12">
    <property type="entry name" value="CAPSULE BIOSYNTHESIS PROTEIN CAPA"/>
    <property type="match status" value="1"/>
</dbReference>
<dbReference type="RefSeq" id="WP_130059464.1">
    <property type="nucleotide sequence ID" value="NZ_CP081902.1"/>
</dbReference>
<keyword evidence="2" id="KW-0732">Signal</keyword>
<dbReference type="Proteomes" id="UP000422221">
    <property type="component" value="Unassembled WGS sequence"/>
</dbReference>
<feature type="chain" id="PRO_5029623752" evidence="2">
    <location>
        <begin position="21"/>
        <end position="381"/>
    </location>
</feature>
<evidence type="ECO:0000256" key="2">
    <source>
        <dbReference type="SAM" id="SignalP"/>
    </source>
</evidence>
<dbReference type="InterPro" id="IPR029052">
    <property type="entry name" value="Metallo-depent_PP-like"/>
</dbReference>
<comment type="similarity">
    <text evidence="1">Belongs to the CapA family.</text>
</comment>
<organism evidence="4 5">
    <name type="scientific">Bacteroides salyersiae</name>
    <dbReference type="NCBI Taxonomy" id="291644"/>
    <lineage>
        <taxon>Bacteria</taxon>
        <taxon>Pseudomonadati</taxon>
        <taxon>Bacteroidota</taxon>
        <taxon>Bacteroidia</taxon>
        <taxon>Bacteroidales</taxon>
        <taxon>Bacteroidaceae</taxon>
        <taxon>Bacteroides</taxon>
    </lineage>
</organism>
<accession>A0A7J4XGX6</accession>
<dbReference type="Pfam" id="PF09587">
    <property type="entry name" value="PGA_cap"/>
    <property type="match status" value="1"/>
</dbReference>
<dbReference type="InterPro" id="IPR019079">
    <property type="entry name" value="Capsule_synth_CapA"/>
</dbReference>
<reference evidence="4 5" key="1">
    <citation type="journal article" date="2019" name="Nat. Med.">
        <title>A library of human gut bacterial isolates paired with longitudinal multiomics data enables mechanistic microbiome research.</title>
        <authorList>
            <person name="Poyet M."/>
            <person name="Groussin M."/>
            <person name="Gibbons S.M."/>
            <person name="Avila-Pacheco J."/>
            <person name="Jiang X."/>
            <person name="Kearney S.M."/>
            <person name="Perrotta A.R."/>
            <person name="Berdy B."/>
            <person name="Zhao S."/>
            <person name="Lieberman T.D."/>
            <person name="Swanson P.K."/>
            <person name="Smith M."/>
            <person name="Roesemann S."/>
            <person name="Alexander J.E."/>
            <person name="Rich S.A."/>
            <person name="Livny J."/>
            <person name="Vlamakis H."/>
            <person name="Clish C."/>
            <person name="Bullock K."/>
            <person name="Deik A."/>
            <person name="Scott J."/>
            <person name="Pierce K.A."/>
            <person name="Xavier R.J."/>
            <person name="Alm E.J."/>
        </authorList>
    </citation>
    <scope>NUCLEOTIDE SEQUENCE [LARGE SCALE GENOMIC DNA]</scope>
    <source>
        <strain evidence="4 5">BIOML-A10</strain>
    </source>
</reference>
<dbReference type="SUPFAM" id="SSF56300">
    <property type="entry name" value="Metallo-dependent phosphatases"/>
    <property type="match status" value="1"/>
</dbReference>
<comment type="caution">
    <text evidence="4">The sequence shown here is derived from an EMBL/GenBank/DDBJ whole genome shotgun (WGS) entry which is preliminary data.</text>
</comment>
<sequence>MRYFSFIILLLLSFSCTSVSQEKGDTVKVVSDTIISNANDSLLPHRITLLFAGDLMQHQGQINAARTPAGYDYSDCFKFVKEEISRADIAVANLEVTLGGKPYRGYPAFSAPDEYLSAIREAGFNVLITANNHCLDRGKKGLERTILMLDSLRIPYAGTYTNAETREQRYPLMIEKNGFRIVLLNYTYGTNGLKATSPNIVNYIDKETMALDIRKAKALQPDVLIACIHWGEEYQSLPNREQTSLADWLLQQGVTHIIGSHPHVVQPMELRTDSTAGSRHAVVYSLGNFISNMSARRTDGGILFKLELEKDSITRVTNCEYGLVWTSRPVLSRKKNYILYPINYPTDSLSVTERNHLKIFTKDTRSLFNKHNKGIKEYIFY</sequence>
<evidence type="ECO:0000256" key="1">
    <source>
        <dbReference type="ARBA" id="ARBA00005662"/>
    </source>
</evidence>
<dbReference type="SMART" id="SM00854">
    <property type="entry name" value="PGA_cap"/>
    <property type="match status" value="1"/>
</dbReference>
<dbReference type="CDD" id="cd07381">
    <property type="entry name" value="MPP_CapA"/>
    <property type="match status" value="1"/>
</dbReference>
<dbReference type="PANTHER" id="PTHR33393">
    <property type="entry name" value="POLYGLUTAMINE SYNTHESIS ACCESSORY PROTEIN RV0574C-RELATED"/>
    <property type="match status" value="1"/>
</dbReference>
<dbReference type="Gene3D" id="3.60.21.10">
    <property type="match status" value="1"/>
</dbReference>
<dbReference type="InterPro" id="IPR052169">
    <property type="entry name" value="CW_Biosynth-Accessory"/>
</dbReference>
<dbReference type="PROSITE" id="PS51257">
    <property type="entry name" value="PROKAR_LIPOPROTEIN"/>
    <property type="match status" value="1"/>
</dbReference>
<protein>
    <submittedName>
        <fullName evidence="4">CapA family protein</fullName>
    </submittedName>
</protein>
<dbReference type="EMBL" id="VWMK01000015">
    <property type="protein sequence ID" value="KAA3762416.1"/>
    <property type="molecule type" value="Genomic_DNA"/>
</dbReference>
<feature type="domain" description="Capsule synthesis protein CapA" evidence="3">
    <location>
        <begin position="48"/>
        <end position="293"/>
    </location>
</feature>
<name>A0A7J4XGX6_9BACE</name>
<dbReference type="AlphaFoldDB" id="A0A7J4XGX6"/>
<evidence type="ECO:0000259" key="3">
    <source>
        <dbReference type="SMART" id="SM00854"/>
    </source>
</evidence>